<dbReference type="InterPro" id="IPR004291">
    <property type="entry name" value="Transposase_IS66_central"/>
</dbReference>
<reference evidence="4" key="1">
    <citation type="journal article" date="2019" name="Int. J. Syst. Evol. Microbiol.">
        <title>The Global Catalogue of Microorganisms (GCM) 10K type strain sequencing project: providing services to taxonomists for standard genome sequencing and annotation.</title>
        <authorList>
            <consortium name="The Broad Institute Genomics Platform"/>
            <consortium name="The Broad Institute Genome Sequencing Center for Infectious Disease"/>
            <person name="Wu L."/>
            <person name="Ma J."/>
        </authorList>
    </citation>
    <scope>NUCLEOTIDE SEQUENCE [LARGE SCALE GENOMIC DNA]</scope>
    <source>
        <strain evidence="4">NBRC 101365</strain>
    </source>
</reference>
<evidence type="ECO:0000313" key="4">
    <source>
        <dbReference type="Proteomes" id="UP001156882"/>
    </source>
</evidence>
<proteinExistence type="predicted"/>
<accession>A0ABQ6CQC3</accession>
<organism evidence="3 4">
    <name type="scientific">Labrys miyagiensis</name>
    <dbReference type="NCBI Taxonomy" id="346912"/>
    <lineage>
        <taxon>Bacteria</taxon>
        <taxon>Pseudomonadati</taxon>
        <taxon>Pseudomonadota</taxon>
        <taxon>Alphaproteobacteria</taxon>
        <taxon>Hyphomicrobiales</taxon>
        <taxon>Xanthobacteraceae</taxon>
        <taxon>Labrys</taxon>
    </lineage>
</organism>
<feature type="region of interest" description="Disordered" evidence="1">
    <location>
        <begin position="148"/>
        <end position="212"/>
    </location>
</feature>
<evidence type="ECO:0000259" key="2">
    <source>
        <dbReference type="Pfam" id="PF03050"/>
    </source>
</evidence>
<evidence type="ECO:0000256" key="1">
    <source>
        <dbReference type="SAM" id="MobiDB-lite"/>
    </source>
</evidence>
<dbReference type="PANTHER" id="PTHR33678:SF1">
    <property type="entry name" value="BLL1576 PROTEIN"/>
    <property type="match status" value="1"/>
</dbReference>
<protein>
    <recommendedName>
        <fullName evidence="2">Transposase IS66 central domain-containing protein</fullName>
    </recommendedName>
</protein>
<feature type="compositionally biased region" description="Basic residues" evidence="1">
    <location>
        <begin position="168"/>
        <end position="182"/>
    </location>
</feature>
<dbReference type="Proteomes" id="UP001156882">
    <property type="component" value="Unassembled WGS sequence"/>
</dbReference>
<comment type="caution">
    <text evidence="3">The sequence shown here is derived from an EMBL/GenBank/DDBJ whole genome shotgun (WGS) entry which is preliminary data.</text>
</comment>
<name>A0ABQ6CQC3_9HYPH</name>
<dbReference type="Pfam" id="PF03050">
    <property type="entry name" value="DDE_Tnp_IS66"/>
    <property type="match status" value="1"/>
</dbReference>
<sequence>MFYPKWKELPITPAFCFAHAQWSFFGLADIEENAREGQKGNPISAIALEAVRRPDELLEIECAINGRSADERRAVCQGKSKPSLSDMDPWLLHEREALSRSAEVLKPINYMLKRWADFARFLYDGRICLTNNCAERALGRHKWTFAGSQRGADRAPGHADDDHDLPPQRRRSQSPARRHPRPYRSSSRLASARTSARDWTRLRQAEKPAMRTPMLQSGDLRRMRAIMTFMRYQFGRNTNVVAAYLVFSLRARRRAG</sequence>
<dbReference type="PANTHER" id="PTHR33678">
    <property type="entry name" value="BLL1576 PROTEIN"/>
    <property type="match status" value="1"/>
</dbReference>
<keyword evidence="4" id="KW-1185">Reference proteome</keyword>
<feature type="compositionally biased region" description="Basic and acidic residues" evidence="1">
    <location>
        <begin position="195"/>
        <end position="209"/>
    </location>
</feature>
<feature type="compositionally biased region" description="Low complexity" evidence="1">
    <location>
        <begin position="183"/>
        <end position="194"/>
    </location>
</feature>
<dbReference type="InterPro" id="IPR052344">
    <property type="entry name" value="Transposase-related"/>
</dbReference>
<dbReference type="EMBL" id="BSPC01000057">
    <property type="protein sequence ID" value="GLS21983.1"/>
    <property type="molecule type" value="Genomic_DNA"/>
</dbReference>
<feature type="domain" description="Transposase IS66 central" evidence="2">
    <location>
        <begin position="8"/>
        <end position="153"/>
    </location>
</feature>
<evidence type="ECO:0000313" key="3">
    <source>
        <dbReference type="EMBL" id="GLS21983.1"/>
    </source>
</evidence>
<feature type="compositionally biased region" description="Basic and acidic residues" evidence="1">
    <location>
        <begin position="151"/>
        <end position="167"/>
    </location>
</feature>
<gene>
    <name evidence="3" type="ORF">GCM10007874_50000</name>
</gene>